<reference evidence="13" key="1">
    <citation type="submission" date="2018-08" db="EMBL/GenBank/DDBJ databases">
        <authorList>
            <person name="Hornung B."/>
        </authorList>
    </citation>
    <scope>NUCLEOTIDE SEQUENCE [LARGE SCALE GENOMIC DNA]</scope>
</reference>
<dbReference type="Proteomes" id="UP000279336">
    <property type="component" value="Unassembled WGS sequence"/>
</dbReference>
<dbReference type="InterPro" id="IPR000326">
    <property type="entry name" value="PAP2/HPO"/>
</dbReference>
<evidence type="ECO:0000256" key="1">
    <source>
        <dbReference type="ARBA" id="ARBA00001946"/>
    </source>
</evidence>
<keyword evidence="12" id="KW-0560">Oxidoreductase</keyword>
<evidence type="ECO:0000313" key="11">
    <source>
        <dbReference type="EMBL" id="RLP08168.1"/>
    </source>
</evidence>
<feature type="transmembrane region" description="Helical" evidence="9">
    <location>
        <begin position="87"/>
        <end position="109"/>
    </location>
</feature>
<evidence type="ECO:0000256" key="5">
    <source>
        <dbReference type="ARBA" id="ARBA00022777"/>
    </source>
</evidence>
<keyword evidence="12" id="KW-0575">Peroxidase</keyword>
<dbReference type="Pfam" id="PF00781">
    <property type="entry name" value="DAGK_cat"/>
    <property type="match status" value="1"/>
</dbReference>
<evidence type="ECO:0000256" key="7">
    <source>
        <dbReference type="ARBA" id="ARBA00023209"/>
    </source>
</evidence>
<keyword evidence="7" id="KW-0443">Lipid metabolism</keyword>
<dbReference type="EMBL" id="RCIW01000015">
    <property type="protein sequence ID" value="RLP08168.1"/>
    <property type="molecule type" value="Genomic_DNA"/>
</dbReference>
<dbReference type="InterPro" id="IPR036938">
    <property type="entry name" value="PAP2/HPO_sf"/>
</dbReference>
<keyword evidence="4" id="KW-0547">Nucleotide-binding</keyword>
<evidence type="ECO:0000256" key="8">
    <source>
        <dbReference type="ARBA" id="ARBA00023264"/>
    </source>
</evidence>
<name>A0A383S4Y5_9ACTN</name>
<dbReference type="InterPro" id="IPR016064">
    <property type="entry name" value="NAD/diacylglycerol_kinase_sf"/>
</dbReference>
<keyword evidence="13" id="KW-1185">Reference proteome</keyword>
<keyword evidence="9" id="KW-1133">Transmembrane helix</keyword>
<dbReference type="GO" id="GO:0016301">
    <property type="term" value="F:kinase activity"/>
    <property type="evidence" value="ECO:0007669"/>
    <property type="project" value="UniProtKB-KW"/>
</dbReference>
<dbReference type="PROSITE" id="PS50146">
    <property type="entry name" value="DAGK"/>
    <property type="match status" value="1"/>
</dbReference>
<feature type="domain" description="DAGKc" evidence="10">
    <location>
        <begin position="223"/>
        <end position="353"/>
    </location>
</feature>
<evidence type="ECO:0000313" key="13">
    <source>
        <dbReference type="Proteomes" id="UP000263928"/>
    </source>
</evidence>
<evidence type="ECO:0000259" key="10">
    <source>
        <dbReference type="PROSITE" id="PS50146"/>
    </source>
</evidence>
<evidence type="ECO:0000313" key="12">
    <source>
        <dbReference type="EMBL" id="SYZ33078.1"/>
    </source>
</evidence>
<feature type="transmembrane region" description="Helical" evidence="9">
    <location>
        <begin position="129"/>
        <end position="147"/>
    </location>
</feature>
<accession>A0A383S4Y5</accession>
<keyword evidence="5" id="KW-0418">Kinase</keyword>
<proteinExistence type="inferred from homology"/>
<protein>
    <submittedName>
        <fullName evidence="11">Phosphatase PAP2 family protein</fullName>
    </submittedName>
    <submittedName>
        <fullName evidence="12">Phosphatidic acid phosphatase type 2/haloperoxidase</fullName>
    </submittedName>
</protein>
<dbReference type="GO" id="GO:0008654">
    <property type="term" value="P:phospholipid biosynthetic process"/>
    <property type="evidence" value="ECO:0007669"/>
    <property type="project" value="UniProtKB-KW"/>
</dbReference>
<keyword evidence="3" id="KW-0808">Transferase</keyword>
<dbReference type="Gene3D" id="2.60.200.40">
    <property type="match status" value="1"/>
</dbReference>
<evidence type="ECO:0000256" key="9">
    <source>
        <dbReference type="SAM" id="Phobius"/>
    </source>
</evidence>
<feature type="transmembrane region" description="Helical" evidence="9">
    <location>
        <begin position="187"/>
        <end position="207"/>
    </location>
</feature>
<evidence type="ECO:0000313" key="14">
    <source>
        <dbReference type="Proteomes" id="UP000279336"/>
    </source>
</evidence>
<feature type="transmembrane region" description="Helical" evidence="9">
    <location>
        <begin position="54"/>
        <end position="80"/>
    </location>
</feature>
<dbReference type="SUPFAM" id="SSF111331">
    <property type="entry name" value="NAD kinase/diacylglycerol kinase-like"/>
    <property type="match status" value="1"/>
</dbReference>
<dbReference type="InterPro" id="IPR017438">
    <property type="entry name" value="ATP-NAD_kinase_N"/>
</dbReference>
<keyword evidence="9" id="KW-0812">Transmembrane</keyword>
<dbReference type="Pfam" id="PF01569">
    <property type="entry name" value="PAP2"/>
    <property type="match status" value="1"/>
</dbReference>
<dbReference type="InterPro" id="IPR045540">
    <property type="entry name" value="YegS/DAGK_C"/>
</dbReference>
<evidence type="ECO:0000256" key="2">
    <source>
        <dbReference type="ARBA" id="ARBA00005983"/>
    </source>
</evidence>
<organism evidence="12 13">
    <name type="scientific">Propionibacterium australiense</name>
    <dbReference type="NCBI Taxonomy" id="119981"/>
    <lineage>
        <taxon>Bacteria</taxon>
        <taxon>Bacillati</taxon>
        <taxon>Actinomycetota</taxon>
        <taxon>Actinomycetes</taxon>
        <taxon>Propionibacteriales</taxon>
        <taxon>Propionibacteriaceae</taxon>
        <taxon>Propionibacterium</taxon>
    </lineage>
</organism>
<dbReference type="InterPro" id="IPR001206">
    <property type="entry name" value="Diacylglycerol_kinase_cat_dom"/>
</dbReference>
<keyword evidence="9" id="KW-0472">Membrane</keyword>
<gene>
    <name evidence="11" type="ORF">D7U36_09875</name>
    <name evidence="12" type="ORF">PROPAUS_0989</name>
</gene>
<dbReference type="RefSeq" id="WP_119161449.1">
    <property type="nucleotide sequence ID" value="NZ_LR134442.1"/>
</dbReference>
<dbReference type="PANTHER" id="PTHR12358:SF54">
    <property type="entry name" value="SPHINGOSINE KINASE RELATED PROTEIN"/>
    <property type="match status" value="1"/>
</dbReference>
<keyword evidence="8" id="KW-1208">Phospholipid metabolism</keyword>
<dbReference type="AlphaFoldDB" id="A0A383S4Y5"/>
<reference evidence="11 14" key="3">
    <citation type="submission" date="2018-10" db="EMBL/GenBank/DDBJ databases">
        <title>Propionibacterium australiense Genome Sequencing and Assembly.</title>
        <authorList>
            <person name="Bernier A.-M."/>
            <person name="Bernard K."/>
        </authorList>
    </citation>
    <scope>NUCLEOTIDE SEQUENCE [LARGE SCALE GENOMIC DNA]</scope>
    <source>
        <strain evidence="11 14">NML98A078</strain>
    </source>
</reference>
<keyword evidence="7" id="KW-0444">Lipid biosynthesis</keyword>
<dbReference type="SUPFAM" id="SSF48317">
    <property type="entry name" value="Acid phosphatase/Vanadium-dependent haloperoxidase"/>
    <property type="match status" value="1"/>
</dbReference>
<comment type="similarity">
    <text evidence="2">Belongs to the diacylglycerol/lipid kinase family.</text>
</comment>
<dbReference type="Gene3D" id="3.40.50.10330">
    <property type="entry name" value="Probable inorganic polyphosphate/atp-NAD kinase, domain 1"/>
    <property type="match status" value="1"/>
</dbReference>
<dbReference type="OrthoDB" id="3171056at2"/>
<dbReference type="Proteomes" id="UP000263928">
    <property type="component" value="Unassembled WGS sequence"/>
</dbReference>
<dbReference type="InterPro" id="IPR050187">
    <property type="entry name" value="Lipid_Phosphate_FormReg"/>
</dbReference>
<evidence type="ECO:0000256" key="6">
    <source>
        <dbReference type="ARBA" id="ARBA00022840"/>
    </source>
</evidence>
<sequence length="533" mass="56727">MTTRTFSRFNLWVVCLFALAFLAWTHLTLRTGLLARLDALSQAPHLMPGSAGEQIAAAFALVTHPIIVCLVLAGLGVWAWRRRLRHLAVAVLASGLGSWLACVLLKKLIGRPRPPSPLDWLLTYRGAAYPSSHMAVIVAGAITAIAVSTTTRQSRATILSWRVVGVLAILLEAADRFAMNAHRLTDIVGGALLGGLVTSLVLFLARVRMLPLIATRRRSTPRPVGGLCVVIYNPAKVADEMVFRRQIADELSGRHWQSPLWLQTTPEDPGAEQAREAVARGADLVIVAGGDGTVRAVTQALAGSGIPIGLIPAGTGNLLAKNLGLPLDQEDAIFVAINGQPQDIDLIRLVVDGHEDEPLRFAVMAGIGFDARLMARTNDALKKMMGAAAYVVSAMPELLSKPHRVQISVDGAKQVRGNAVLTVMGNVPSIGSNVTLIPDSDPTDGRMEMIVGSPSGISSWARMATRVLTRIGADRSLERYAGRSMSVRVDEPMPFELDGDTVGEGSYFEAEVDPAAVSIMVASSPANHSAAAA</sequence>
<keyword evidence="6" id="KW-0067">ATP-binding</keyword>
<keyword evidence="7" id="KW-0594">Phospholipid biosynthesis</keyword>
<dbReference type="Gene3D" id="1.20.144.10">
    <property type="entry name" value="Phosphatidic acid phosphatase type 2/haloperoxidase"/>
    <property type="match status" value="1"/>
</dbReference>
<dbReference type="Pfam" id="PF19279">
    <property type="entry name" value="YegS_C"/>
    <property type="match status" value="1"/>
</dbReference>
<evidence type="ECO:0000256" key="4">
    <source>
        <dbReference type="ARBA" id="ARBA00022741"/>
    </source>
</evidence>
<dbReference type="GO" id="GO:0004601">
    <property type="term" value="F:peroxidase activity"/>
    <property type="evidence" value="ECO:0007669"/>
    <property type="project" value="UniProtKB-KW"/>
</dbReference>
<dbReference type="GO" id="GO:0005524">
    <property type="term" value="F:ATP binding"/>
    <property type="evidence" value="ECO:0007669"/>
    <property type="project" value="UniProtKB-KW"/>
</dbReference>
<reference evidence="12" key="2">
    <citation type="submission" date="2018-08" db="EMBL/GenBank/DDBJ databases">
        <authorList>
            <person name="Ferrada E.E."/>
            <person name="Latorre B.A."/>
        </authorList>
    </citation>
    <scope>NUCLEOTIDE SEQUENCE [LARGE SCALE GENOMIC DNA]</scope>
    <source>
        <strain evidence="12">Propionibacterium_australiense1</strain>
    </source>
</reference>
<evidence type="ECO:0000256" key="3">
    <source>
        <dbReference type="ARBA" id="ARBA00022679"/>
    </source>
</evidence>
<comment type="cofactor">
    <cofactor evidence="1">
        <name>Mg(2+)</name>
        <dbReference type="ChEBI" id="CHEBI:18420"/>
    </cofactor>
</comment>
<dbReference type="EMBL" id="UNQJ01000005">
    <property type="protein sequence ID" value="SYZ33078.1"/>
    <property type="molecule type" value="Genomic_DNA"/>
</dbReference>
<dbReference type="PANTHER" id="PTHR12358">
    <property type="entry name" value="SPHINGOSINE KINASE"/>
    <property type="match status" value="1"/>
</dbReference>